<dbReference type="GO" id="GO:0008270">
    <property type="term" value="F:zinc ion binding"/>
    <property type="evidence" value="ECO:0007669"/>
    <property type="project" value="UniProtKB-KW"/>
</dbReference>
<dbReference type="CDD" id="cd00202">
    <property type="entry name" value="ZnF_GATA"/>
    <property type="match status" value="1"/>
</dbReference>
<dbReference type="PROSITE" id="PS50114">
    <property type="entry name" value="GATA_ZN_FINGER_2"/>
    <property type="match status" value="1"/>
</dbReference>
<keyword evidence="3" id="KW-0862">Zinc</keyword>
<gene>
    <name evidence="7" type="ORF">A1O1_01165</name>
</gene>
<keyword evidence="8" id="KW-1185">Reference proteome</keyword>
<feature type="compositionally biased region" description="Polar residues" evidence="5">
    <location>
        <begin position="179"/>
        <end position="198"/>
    </location>
</feature>
<protein>
    <recommendedName>
        <fullName evidence="6">GATA-type domain-containing protein</fullName>
    </recommendedName>
</protein>
<dbReference type="GO" id="GO:0043565">
    <property type="term" value="F:sequence-specific DNA binding"/>
    <property type="evidence" value="ECO:0007669"/>
    <property type="project" value="InterPro"/>
</dbReference>
<dbReference type="HOGENOM" id="CLU_029475_0_0_1"/>
<dbReference type="PANTHER" id="PTHR45658:SF123">
    <property type="entry name" value="GATA-TYPE DOMAIN-CONTAINING PROTEIN"/>
    <property type="match status" value="1"/>
</dbReference>
<evidence type="ECO:0000313" key="7">
    <source>
        <dbReference type="EMBL" id="EXJ96039.1"/>
    </source>
</evidence>
<evidence type="ECO:0000259" key="6">
    <source>
        <dbReference type="PROSITE" id="PS50114"/>
    </source>
</evidence>
<dbReference type="PANTHER" id="PTHR45658">
    <property type="entry name" value="GATA TRANSCRIPTION FACTOR"/>
    <property type="match status" value="1"/>
</dbReference>
<reference evidence="7 8" key="1">
    <citation type="submission" date="2013-03" db="EMBL/GenBank/DDBJ databases">
        <title>The Genome Sequence of Capronia coronata CBS 617.96.</title>
        <authorList>
            <consortium name="The Broad Institute Genomics Platform"/>
            <person name="Cuomo C."/>
            <person name="de Hoog S."/>
            <person name="Gorbushina A."/>
            <person name="Walker B."/>
            <person name="Young S.K."/>
            <person name="Zeng Q."/>
            <person name="Gargeya S."/>
            <person name="Fitzgerald M."/>
            <person name="Haas B."/>
            <person name="Abouelleil A."/>
            <person name="Allen A.W."/>
            <person name="Alvarado L."/>
            <person name="Arachchi H.M."/>
            <person name="Berlin A.M."/>
            <person name="Chapman S.B."/>
            <person name="Gainer-Dewar J."/>
            <person name="Goldberg J."/>
            <person name="Griggs A."/>
            <person name="Gujja S."/>
            <person name="Hansen M."/>
            <person name="Howarth C."/>
            <person name="Imamovic A."/>
            <person name="Ireland A."/>
            <person name="Larimer J."/>
            <person name="McCowan C."/>
            <person name="Murphy C."/>
            <person name="Pearson M."/>
            <person name="Poon T.W."/>
            <person name="Priest M."/>
            <person name="Roberts A."/>
            <person name="Saif S."/>
            <person name="Shea T."/>
            <person name="Sisk P."/>
            <person name="Sykes S."/>
            <person name="Wortman J."/>
            <person name="Nusbaum C."/>
            <person name="Birren B."/>
        </authorList>
    </citation>
    <scope>NUCLEOTIDE SEQUENCE [LARGE SCALE GENOMIC DNA]</scope>
    <source>
        <strain evidence="7 8">CBS 617.96</strain>
    </source>
</reference>
<dbReference type="GO" id="GO:0006355">
    <property type="term" value="P:regulation of DNA-templated transcription"/>
    <property type="evidence" value="ECO:0007669"/>
    <property type="project" value="InterPro"/>
</dbReference>
<dbReference type="AlphaFoldDB" id="W9ZNI5"/>
<dbReference type="InterPro" id="IPR000679">
    <property type="entry name" value="Znf_GATA"/>
</dbReference>
<evidence type="ECO:0000256" key="4">
    <source>
        <dbReference type="PROSITE-ProRule" id="PRU00094"/>
    </source>
</evidence>
<dbReference type="STRING" id="1182541.W9ZNI5"/>
<dbReference type="Pfam" id="PF00320">
    <property type="entry name" value="GATA"/>
    <property type="match status" value="1"/>
</dbReference>
<dbReference type="OrthoDB" id="2162994at2759"/>
<proteinExistence type="predicted"/>
<keyword evidence="1" id="KW-0479">Metal-binding</keyword>
<sequence length="484" mass="52178">MDAGTRLRDTLPPISHLDLSKINGEKHDHSRFSMMNGLSISTAPLVSPTTTMYPGPPPPYSCAPPATGSTAGLSGYISPPESTTRRSTRDEGVSPALPKSLPSIHEALGSDKPIAFPGPLPTSSQHQSLSNPSNAGHQSFSEGPKGPSNPFSQPPTGPPVLRDVFSGTPSNGPAPAETPNATPSYPPTTTADPRQAVSQHFGYPGSPRSNPANTFRSSSLANTSFNNHNDHPPATSPQSFEPSRQPQSFLPYGANATPSAAPASHESFHKFSAVPKPSDPRATYQKAANDVQYSETVKRHLDVYDAELGFNEISEACARTLDFSRTWALRYHQGSRSGYFHESLPGLPEVDEILRHSHRILENMTHLRELVVAQQTALSEQRARQTSRNHPEDEYAVLSEEFRGGGFTGADAKKRRGKAAPPGRCHSCNRAETPEWRRGPDGARTLCNACGLHYAKLTRKMGHNKAAALAGSTLRPKNLDSTRP</sequence>
<feature type="compositionally biased region" description="Polar residues" evidence="5">
    <location>
        <begin position="207"/>
        <end position="227"/>
    </location>
</feature>
<dbReference type="GeneID" id="19156067"/>
<name>W9ZNI5_9EURO</name>
<feature type="compositionally biased region" description="Polar residues" evidence="5">
    <location>
        <begin position="236"/>
        <end position="248"/>
    </location>
</feature>
<evidence type="ECO:0000256" key="2">
    <source>
        <dbReference type="ARBA" id="ARBA00022771"/>
    </source>
</evidence>
<feature type="compositionally biased region" description="Basic and acidic residues" evidence="5">
    <location>
        <begin position="83"/>
        <end position="92"/>
    </location>
</feature>
<dbReference type="eggNOG" id="KOG1601">
    <property type="taxonomic scope" value="Eukaryota"/>
</dbReference>
<feature type="region of interest" description="Disordered" evidence="5">
    <location>
        <begin position="49"/>
        <end position="267"/>
    </location>
</feature>
<evidence type="ECO:0000313" key="8">
    <source>
        <dbReference type="Proteomes" id="UP000019484"/>
    </source>
</evidence>
<accession>W9ZNI5</accession>
<dbReference type="InterPro" id="IPR013088">
    <property type="entry name" value="Znf_NHR/GATA"/>
</dbReference>
<dbReference type="SUPFAM" id="SSF57716">
    <property type="entry name" value="Glucocorticoid receptor-like (DNA-binding domain)"/>
    <property type="match status" value="1"/>
</dbReference>
<comment type="caution">
    <text evidence="7">The sequence shown here is derived from an EMBL/GenBank/DDBJ whole genome shotgun (WGS) entry which is preliminary data.</text>
</comment>
<dbReference type="Proteomes" id="UP000019484">
    <property type="component" value="Unassembled WGS sequence"/>
</dbReference>
<dbReference type="RefSeq" id="XP_007720268.1">
    <property type="nucleotide sequence ID" value="XM_007722078.1"/>
</dbReference>
<dbReference type="PROSITE" id="PS00344">
    <property type="entry name" value="GATA_ZN_FINGER_1"/>
    <property type="match status" value="1"/>
</dbReference>
<evidence type="ECO:0000256" key="1">
    <source>
        <dbReference type="ARBA" id="ARBA00022723"/>
    </source>
</evidence>
<keyword evidence="2 4" id="KW-0863">Zinc-finger</keyword>
<organism evidence="7 8">
    <name type="scientific">Capronia coronata CBS 617.96</name>
    <dbReference type="NCBI Taxonomy" id="1182541"/>
    <lineage>
        <taxon>Eukaryota</taxon>
        <taxon>Fungi</taxon>
        <taxon>Dikarya</taxon>
        <taxon>Ascomycota</taxon>
        <taxon>Pezizomycotina</taxon>
        <taxon>Eurotiomycetes</taxon>
        <taxon>Chaetothyriomycetidae</taxon>
        <taxon>Chaetothyriales</taxon>
        <taxon>Herpotrichiellaceae</taxon>
        <taxon>Capronia</taxon>
    </lineage>
</organism>
<feature type="compositionally biased region" description="Polar residues" evidence="5">
    <location>
        <begin position="121"/>
        <end position="141"/>
    </location>
</feature>
<dbReference type="Gene3D" id="3.30.50.10">
    <property type="entry name" value="Erythroid Transcription Factor GATA-1, subunit A"/>
    <property type="match status" value="1"/>
</dbReference>
<evidence type="ECO:0000256" key="5">
    <source>
        <dbReference type="SAM" id="MobiDB-lite"/>
    </source>
</evidence>
<dbReference type="EMBL" id="AMWN01000001">
    <property type="protein sequence ID" value="EXJ96039.1"/>
    <property type="molecule type" value="Genomic_DNA"/>
</dbReference>
<feature type="domain" description="GATA-type" evidence="6">
    <location>
        <begin position="424"/>
        <end position="454"/>
    </location>
</feature>
<evidence type="ECO:0000256" key="3">
    <source>
        <dbReference type="ARBA" id="ARBA00022833"/>
    </source>
</evidence>
<dbReference type="SMART" id="SM00401">
    <property type="entry name" value="ZnF_GATA"/>
    <property type="match status" value="1"/>
</dbReference>
<dbReference type="InterPro" id="IPR051140">
    <property type="entry name" value="GATA_TF"/>
</dbReference>